<evidence type="ECO:0000313" key="3">
    <source>
        <dbReference type="Proteomes" id="UP000010556"/>
    </source>
</evidence>
<feature type="region of interest" description="Disordered" evidence="1">
    <location>
        <begin position="220"/>
        <end position="249"/>
    </location>
</feature>
<sequence length="277" mass="31687">MPPLACLLPFSSSYSVFLGSYGAGRCHRRGRAKAVTPPRRPPDSPQLGFLRRVLTELSQAALLDQECYEDAHLGGYRRIYPGPDTEKYAPFFKHSGSLFQETAASKAREECARQQREEFRLKQKQREVLDSKKPKENKEQNPGESAGENRRPRPRFHGLATHLAYRNRTRAQKLLAGHLDTMQPQEIVEEEELERLTALLRRENLIRRLGIVEQITSIVQSGQQNQRKSPEGRVRGSAQRLSERGPGLSRHRWRLRPRRLMGWYLAVQAGKAVYAGP</sequence>
<proteinExistence type="predicted"/>
<dbReference type="Proteomes" id="UP000010556">
    <property type="component" value="Unassembled WGS sequence"/>
</dbReference>
<dbReference type="EMBL" id="KB111604">
    <property type="protein sequence ID" value="ELK25765.1"/>
    <property type="molecule type" value="Genomic_DNA"/>
</dbReference>
<feature type="region of interest" description="Disordered" evidence="1">
    <location>
        <begin position="114"/>
        <end position="155"/>
    </location>
</feature>
<evidence type="ECO:0000313" key="2">
    <source>
        <dbReference type="EMBL" id="ELK25765.1"/>
    </source>
</evidence>
<protein>
    <submittedName>
        <fullName evidence="2">Tubulin polyglutamylase TTLL13</fullName>
    </submittedName>
</protein>
<dbReference type="AlphaFoldDB" id="L5LIC9"/>
<dbReference type="GO" id="GO:0005634">
    <property type="term" value="C:nucleus"/>
    <property type="evidence" value="ECO:0007669"/>
    <property type="project" value="TreeGrafter"/>
</dbReference>
<evidence type="ECO:0000256" key="1">
    <source>
        <dbReference type="SAM" id="MobiDB-lite"/>
    </source>
</evidence>
<organism evidence="2 3">
    <name type="scientific">Myotis davidii</name>
    <name type="common">David's myotis</name>
    <dbReference type="NCBI Taxonomy" id="225400"/>
    <lineage>
        <taxon>Eukaryota</taxon>
        <taxon>Metazoa</taxon>
        <taxon>Chordata</taxon>
        <taxon>Craniata</taxon>
        <taxon>Vertebrata</taxon>
        <taxon>Euteleostomi</taxon>
        <taxon>Mammalia</taxon>
        <taxon>Eutheria</taxon>
        <taxon>Laurasiatheria</taxon>
        <taxon>Chiroptera</taxon>
        <taxon>Yangochiroptera</taxon>
        <taxon>Vespertilionidae</taxon>
        <taxon>Myotis</taxon>
    </lineage>
</organism>
<dbReference type="PANTHER" id="PTHR13475:SF5">
    <property type="entry name" value="NEUGRIN"/>
    <property type="match status" value="1"/>
</dbReference>
<name>L5LIC9_MYODS</name>
<dbReference type="PANTHER" id="PTHR13475">
    <property type="entry name" value="NEUGRIN"/>
    <property type="match status" value="1"/>
</dbReference>
<keyword evidence="3" id="KW-1185">Reference proteome</keyword>
<reference evidence="3" key="1">
    <citation type="journal article" date="2013" name="Science">
        <title>Comparative analysis of bat genomes provides insight into the evolution of flight and immunity.</title>
        <authorList>
            <person name="Zhang G."/>
            <person name="Cowled C."/>
            <person name="Shi Z."/>
            <person name="Huang Z."/>
            <person name="Bishop-Lilly K.A."/>
            <person name="Fang X."/>
            <person name="Wynne J.W."/>
            <person name="Xiong Z."/>
            <person name="Baker M.L."/>
            <person name="Zhao W."/>
            <person name="Tachedjian M."/>
            <person name="Zhu Y."/>
            <person name="Zhou P."/>
            <person name="Jiang X."/>
            <person name="Ng J."/>
            <person name="Yang L."/>
            <person name="Wu L."/>
            <person name="Xiao J."/>
            <person name="Feng Y."/>
            <person name="Chen Y."/>
            <person name="Sun X."/>
            <person name="Zhang Y."/>
            <person name="Marsh G.A."/>
            <person name="Crameri G."/>
            <person name="Broder C.C."/>
            <person name="Frey K.G."/>
            <person name="Wang L.F."/>
            <person name="Wang J."/>
        </authorList>
    </citation>
    <scope>NUCLEOTIDE SEQUENCE [LARGE SCALE GENOMIC DNA]</scope>
</reference>
<feature type="compositionally biased region" description="Basic and acidic residues" evidence="1">
    <location>
        <begin position="114"/>
        <end position="151"/>
    </location>
</feature>
<dbReference type="InterPro" id="IPR010487">
    <property type="entry name" value="NGRN/Rrg9"/>
</dbReference>
<gene>
    <name evidence="2" type="ORF">MDA_GLEAN10006763</name>
</gene>
<accession>L5LIC9</accession>